<evidence type="ECO:0000313" key="4">
    <source>
        <dbReference type="Proteomes" id="UP000663854"/>
    </source>
</evidence>
<gene>
    <name evidence="3" type="ORF">JXQ802_LOCUS29304</name>
    <name evidence="2" type="ORF">PYM288_LOCUS15773</name>
</gene>
<keyword evidence="5" id="KW-1185">Reference proteome</keyword>
<feature type="non-terminal residue" evidence="2">
    <location>
        <position position="40"/>
    </location>
</feature>
<dbReference type="AlphaFoldDB" id="A0A814IIJ3"/>
<dbReference type="EMBL" id="CAJNOH010000387">
    <property type="protein sequence ID" value="CAF1023949.1"/>
    <property type="molecule type" value="Genomic_DNA"/>
</dbReference>
<comment type="caution">
    <text evidence="2">The sequence shown here is derived from an EMBL/GenBank/DDBJ whole genome shotgun (WGS) entry which is preliminary data.</text>
</comment>
<accession>A0A814IIJ3</accession>
<sequence length="40" mass="4421">MCLPLEKANDGNTDCLGGTDEPKLCRSNDYQPSDNNFQCI</sequence>
<evidence type="ECO:0000313" key="5">
    <source>
        <dbReference type="Proteomes" id="UP000663870"/>
    </source>
</evidence>
<evidence type="ECO:0000256" key="1">
    <source>
        <dbReference type="ARBA" id="ARBA00023157"/>
    </source>
</evidence>
<reference evidence="2" key="1">
    <citation type="submission" date="2021-02" db="EMBL/GenBank/DDBJ databases">
        <authorList>
            <person name="Nowell W R."/>
        </authorList>
    </citation>
    <scope>NUCLEOTIDE SEQUENCE</scope>
</reference>
<evidence type="ECO:0000313" key="2">
    <source>
        <dbReference type="EMBL" id="CAF1023949.1"/>
    </source>
</evidence>
<proteinExistence type="predicted"/>
<protein>
    <submittedName>
        <fullName evidence="2">Uncharacterized protein</fullName>
    </submittedName>
</protein>
<dbReference type="Proteomes" id="UP000663854">
    <property type="component" value="Unassembled WGS sequence"/>
</dbReference>
<dbReference type="InterPro" id="IPR036055">
    <property type="entry name" value="LDL_receptor-like_sf"/>
</dbReference>
<dbReference type="Gene3D" id="4.10.400.10">
    <property type="entry name" value="Low-density Lipoprotein Receptor"/>
    <property type="match status" value="1"/>
</dbReference>
<keyword evidence="1" id="KW-1015">Disulfide bond</keyword>
<dbReference type="Proteomes" id="UP000663870">
    <property type="component" value="Unassembled WGS sequence"/>
</dbReference>
<organism evidence="2 4">
    <name type="scientific">Rotaria sordida</name>
    <dbReference type="NCBI Taxonomy" id="392033"/>
    <lineage>
        <taxon>Eukaryota</taxon>
        <taxon>Metazoa</taxon>
        <taxon>Spiralia</taxon>
        <taxon>Gnathifera</taxon>
        <taxon>Rotifera</taxon>
        <taxon>Eurotatoria</taxon>
        <taxon>Bdelloidea</taxon>
        <taxon>Philodinida</taxon>
        <taxon>Philodinidae</taxon>
        <taxon>Rotaria</taxon>
    </lineage>
</organism>
<evidence type="ECO:0000313" key="3">
    <source>
        <dbReference type="EMBL" id="CAF1297194.1"/>
    </source>
</evidence>
<name>A0A814IIJ3_9BILA</name>
<dbReference type="EMBL" id="CAJNOL010001143">
    <property type="protein sequence ID" value="CAF1297194.1"/>
    <property type="molecule type" value="Genomic_DNA"/>
</dbReference>